<evidence type="ECO:0000256" key="1">
    <source>
        <dbReference type="SAM" id="SignalP"/>
    </source>
</evidence>
<dbReference type="PANTHER" id="PTHR43308:SF5">
    <property type="entry name" value="S-LAYER PROTEIN _ PEPTIDOGLYCAN ENDO-BETA-N-ACETYLGLUCOSAMINIDASE"/>
    <property type="match status" value="1"/>
</dbReference>
<name>A0A0U2VAX5_9BACL</name>
<organism evidence="3 4">
    <name type="scientific">Paenibacillus naphthalenovorans</name>
    <dbReference type="NCBI Taxonomy" id="162209"/>
    <lineage>
        <taxon>Bacteria</taxon>
        <taxon>Bacillati</taxon>
        <taxon>Bacillota</taxon>
        <taxon>Bacilli</taxon>
        <taxon>Bacillales</taxon>
        <taxon>Paenibacillaceae</taxon>
        <taxon>Paenibacillus</taxon>
    </lineage>
</organism>
<dbReference type="PROSITE" id="PS51272">
    <property type="entry name" value="SLH"/>
    <property type="match status" value="3"/>
</dbReference>
<dbReference type="STRING" id="162209.IJ22_03500"/>
<feature type="domain" description="SLH" evidence="2">
    <location>
        <begin position="174"/>
        <end position="241"/>
    </location>
</feature>
<dbReference type="PATRIC" id="fig|162209.4.peg.370"/>
<accession>A0A0U2VAX5</accession>
<feature type="domain" description="SLH" evidence="2">
    <location>
        <begin position="48"/>
        <end position="111"/>
    </location>
</feature>
<feature type="signal peptide" evidence="1">
    <location>
        <begin position="1"/>
        <end position="31"/>
    </location>
</feature>
<dbReference type="AlphaFoldDB" id="A0A0U2VAX5"/>
<feature type="chain" id="PRO_5039572532" evidence="1">
    <location>
        <begin position="32"/>
        <end position="733"/>
    </location>
</feature>
<reference evidence="3 4" key="2">
    <citation type="journal article" date="2016" name="Genome Announc.">
        <title>Complete Genome Sequences of Two Interactive Moderate Thermophiles, Paenibacillus napthalenovorans 32O-Y and Paenibacillus sp. 32O-W.</title>
        <authorList>
            <person name="Butler R.R.III."/>
            <person name="Wang J."/>
            <person name="Stark B.C."/>
            <person name="Pombert J.F."/>
        </authorList>
    </citation>
    <scope>NUCLEOTIDE SEQUENCE [LARGE SCALE GENOMIC DNA]</scope>
    <source>
        <strain evidence="3 4">32O-Y</strain>
    </source>
</reference>
<reference evidence="4" key="1">
    <citation type="submission" date="2015-12" db="EMBL/GenBank/DDBJ databases">
        <title>Complete genome sequences of two moderately thermophilic Paenibacillus species.</title>
        <authorList>
            <person name="Butler R.III."/>
            <person name="Wang J."/>
            <person name="Stark B.C."/>
            <person name="Pombert J.-F."/>
        </authorList>
    </citation>
    <scope>NUCLEOTIDE SEQUENCE [LARGE SCALE GENOMIC DNA]</scope>
    <source>
        <strain evidence="4">32O-Y</strain>
    </source>
</reference>
<keyword evidence="4" id="KW-1185">Reference proteome</keyword>
<keyword evidence="1" id="KW-0732">Signal</keyword>
<dbReference type="OrthoDB" id="185675at2"/>
<gene>
    <name evidence="3" type="ORF">IJ22_03500</name>
</gene>
<sequence length="733" mass="76499" precursor="true">MYSMNIKTVRYHLSVLLIVALLISLFSVSTANSAETEAPDSAAGTAAENSYPFSDIADSYAAQEIRSLVQDGILSGYEDGTFKPRETMTRAHLAKVLVLALGLEEDGASADVFADVPANSWFKGYVGALLNTNITNGTSQTTFSPDSPVTREQLAVFFIRAFNLEALAVKLPFDASLSDVGQISDWARPHVSLAFKIGFLKGIDNGDGTLRFSPLDAADRQALARLAYEFKLNQALYKSKVQQLEAAIALAAAVKAANEAIAALPDASELTIDDKAAVEEARAKVEAARKLGATDKDFPNLSKLADAEQKIEELGRPRGGGIIGGGGGGGGGGGIIRDTEPPVIISGSVKIGEASVPLVIGTNNEVTFNVDHALNNADMITDFTIVASSDTDKLIVTSSGVSRTVTFQNGTAHVSVADLLGPDFDRQGDGVSVGTLRRHLFEGNLELTGELTDKTGNKSTVKLKIVKPASAPVPEITSASAVIGGKAFSIHTNVPNYIAFIIDDALQDTDMFTSLTVAASSGAEALTFSESGQSRTISFASGTQQTVKVATLLGPALDPQGDGVSVKKLRELLQNGNITVRGVLSDTNGKQSPVILTIIKGNNDSVPTLIGAAAVIDGNAEPAVITSGNTITFTLSKSLDDSQMLESLLIHASSNADTLAITEAGITKRIHFSNGTAQATIKELLGTAFDPQGDGVSVGKLRSALESGNITVSGTLTNYTGVANNVTINVIVE</sequence>
<dbReference type="InterPro" id="IPR001119">
    <property type="entry name" value="SLH_dom"/>
</dbReference>
<feature type="domain" description="SLH" evidence="2">
    <location>
        <begin position="113"/>
        <end position="172"/>
    </location>
</feature>
<dbReference type="EMBL" id="CP013652">
    <property type="protein sequence ID" value="ALS20739.1"/>
    <property type="molecule type" value="Genomic_DNA"/>
</dbReference>
<dbReference type="KEGG" id="pnp:IJ22_03500"/>
<evidence type="ECO:0000313" key="3">
    <source>
        <dbReference type="EMBL" id="ALS20739.1"/>
    </source>
</evidence>
<dbReference type="InterPro" id="IPR051465">
    <property type="entry name" value="Cell_Envelope_Struct_Comp"/>
</dbReference>
<dbReference type="PANTHER" id="PTHR43308">
    <property type="entry name" value="OUTER MEMBRANE PROTEIN ALPHA-RELATED"/>
    <property type="match status" value="1"/>
</dbReference>
<evidence type="ECO:0000313" key="4">
    <source>
        <dbReference type="Proteomes" id="UP000061660"/>
    </source>
</evidence>
<protein>
    <submittedName>
        <fullName evidence="3">SLH domain-containing protein</fullName>
    </submittedName>
</protein>
<proteinExistence type="predicted"/>
<dbReference type="Proteomes" id="UP000061660">
    <property type="component" value="Chromosome"/>
</dbReference>
<dbReference type="Pfam" id="PF00395">
    <property type="entry name" value="SLH"/>
    <property type="match status" value="2"/>
</dbReference>
<evidence type="ECO:0000259" key="2">
    <source>
        <dbReference type="PROSITE" id="PS51272"/>
    </source>
</evidence>